<evidence type="ECO:0000313" key="2">
    <source>
        <dbReference type="EMBL" id="QIN97118.1"/>
    </source>
</evidence>
<feature type="region of interest" description="Disordered" evidence="1">
    <location>
        <begin position="487"/>
        <end position="512"/>
    </location>
</feature>
<organism evidence="2 3">
    <name type="scientific">Synechococcus phage S-H34</name>
    <dbReference type="NCBI Taxonomy" id="2718942"/>
    <lineage>
        <taxon>Viruses</taxon>
        <taxon>Duplodnaviria</taxon>
        <taxon>Heunggongvirae</taxon>
        <taxon>Uroviricota</taxon>
        <taxon>Caudoviricetes</taxon>
        <taxon>Pantevenvirales</taxon>
        <taxon>Kyanoviridae</taxon>
        <taxon>Makaravirus</taxon>
        <taxon>Makaravirus thirtyfour</taxon>
    </lineage>
</organism>
<protein>
    <submittedName>
        <fullName evidence="2">Uncharacterized protein</fullName>
    </submittedName>
</protein>
<dbReference type="EMBL" id="MT162467">
    <property type="protein sequence ID" value="QIN97118.1"/>
    <property type="molecule type" value="Genomic_DNA"/>
</dbReference>
<evidence type="ECO:0000256" key="1">
    <source>
        <dbReference type="SAM" id="MobiDB-lite"/>
    </source>
</evidence>
<evidence type="ECO:0000313" key="3">
    <source>
        <dbReference type="Proteomes" id="UP000501900"/>
    </source>
</evidence>
<accession>A0A6G8R6V0</accession>
<reference evidence="2 3" key="1">
    <citation type="submission" date="2020-03" db="EMBL/GenBank/DDBJ databases">
        <title>The Isolation and Genome Sequence of a Novel Cyanophage S-H34 from the Huanghai Sea, China.</title>
        <authorList>
            <person name="Jiang T."/>
        </authorList>
    </citation>
    <scope>NUCLEOTIDE SEQUENCE [LARGE SCALE GENOMIC DNA]</scope>
</reference>
<name>A0A6G8R6V0_9CAUD</name>
<dbReference type="GeneID" id="77946996"/>
<proteinExistence type="predicted"/>
<sequence length="1949" mass="208665">MAITIIRNQDGNCITFRGSTNPAYFNACLSGEVAGTGALADYVNVRNDIASAGGNDVYEFYQIHYSEFRRSDNSSFASAQEAADYITQEGNVLDVAGATYLGTWDADSNTPALVTGTHDGAVGDFYFVSVDGSTDVEGITNWRQGERIIWNGTVWQQLRTSSLIEGKTISTLHDTQTQIFADGEAATRDPNLTPGWYYSNTENNKINWYFYGDTPIVDNTLGSLDGAYSVIDFRAASSQPFFGIYTKPEGDGLDQTWFRSRVNYSDVSAISLALDPAQDGTNAGLGKYLVHTGNISAGVLATIEPLLPRINLGLDATTTIGEQGAGEEIYLLSLSTSSGRPAGSEEFVVEKFGYVIGSHQSEYLLTALPTTGGSVYDETPATIDFQREATSTTILANDGQQFSVNSIHAVANGDGTVNIVALPGQQIVYSNLVYGNITITGSAAGTTENGAVNALNALFANLPLGAGGSYVPTYPTLAGVPINNEYHNTNTPDPVTQNSSGQNHLHSQTSSATNADVIWSTETIDQAGEYYTLKIAGGGRFIVGLGREEDGDRTELEALTGTATGGSSSLGMIWGQAFYDYGSYTAPWTWYGSSTSSSYGPGWSFSGNDKMMRYNSTVQAEHGPDVNGKDGTLFKIGIDQNSYISCWYYDAGRSNDWILTSRRNIVTAPGEYFLVIKLWDQNNVLTEMPLRVATDPVAPALAYRYIESPDGQFYYPLFASADEAAYVDVQNGGAEPGSAHAHVFIDEPTFSTWYMPDSVQNHAVASAPSNTAEITYTEIPTNADNLYAPALLNIPDYTFPENTVVNFQIHPQDSEQVNITPEFTLELSNLGLNYNNGFITGTTKYVIRDTPATVTVSRSNNYGTTTETFGITITDNASLSDIAGWTETQGNFVQPDRIILGSSPSTGYDALLQYDTQINPGEELTYSYGSGQVPPTIGILNATGEANLAAFDPATDILGSVQNVNNFAQAGNWDLRYVSFGGYIGAPGNSGEKHSLVGWADNTYQAGDEGTLFGPEFKLEYGVDGYFRLYVGGVLKLTSANTFSGPQTLTAAAFNDQQQSDVYIPANWTIASTVDTDSPPVGFVDPVESGEMSTNTLFGPSDDGAVFLTETLKVNHRYIVPQTWIEANVLPNIAGIGGAGSTNEYFYFGVPKDTADFSTINELNNYHASFRVGGNSTQQSSRIYVNGIGSTADDLAFVASTTDSYYSYGIEWDGTDLHVIACHHIADLSSEPGINNGGSFSRVVTLPNFASDHGKTNTELNLVIAIKDGASVNLTTSGLQQIRTPFGARDVVVGEASGGGSMFALAPAASVYDSHSNGHASTTFGMSYTAPTLNAGYTYRFIYHPSMETGDDFKFTRIDDGTDYTLGVTFFDGTSNGDPNFTDGYKGVTFAVPSDAPPLNVGYNNDYQGNANYALKPLPLSGSTYVTPVTGVTQEGPVANQTGSNIFDAGDFGWLSVDEQLGGGERLVLSTAFLADLVDAMPAGSEVKIGLKDTGWTATTSDINFEGALRLVIDKGATGVTFRTWQGNTSTSLISTTVAGITSYNIAAFFDLTSSGNNIRFGIRSDATNSTNTESTTPYADWNANYKVQTGDQGYGLTSVDVMVLGRDTTANAAMNSADVDWTALSEVAVPAAGSGLTTSWTKALDFSGSAERAQQVNSNYLYNPLNMGNISSNVATPAITGYTSNHSLSRAWATAVVFSSDNNASNQHIWNNGEGAGSTDDNIYLRVDTNRNLYFGWGRDGALNECSLGTLSSGSGNWYGIYIAHTGERLAGGHLAHQIARCFDIRGINLTTGVVGSNMSTSGNWGSFGGRMDRQFQGSFTIGGRGSNRNFHGKVASMVSTTLRTNVPMPADAEISMMVRDPMQWLTDYKVGQAYRRAGYGTDHPSNFTLDSLDSSYGTQVWLMGDGTSDAYAQIRNQVFPADQNRTPVNMVSMVSNDIETVNIPGLT</sequence>
<keyword evidence="3" id="KW-1185">Reference proteome</keyword>
<dbReference type="RefSeq" id="YP_010670540.1">
    <property type="nucleotide sequence ID" value="NC_070965.1"/>
</dbReference>
<dbReference type="KEGG" id="vg:77946996"/>
<dbReference type="Proteomes" id="UP000501900">
    <property type="component" value="Genome"/>
</dbReference>